<comment type="caution">
    <text evidence="1">The sequence shown here is derived from an EMBL/GenBank/DDBJ whole genome shotgun (WGS) entry which is preliminary data.</text>
</comment>
<dbReference type="RefSeq" id="WP_152213121.1">
    <property type="nucleotide sequence ID" value="NZ_WFLN01000007.1"/>
</dbReference>
<dbReference type="EMBL" id="WFLN01000007">
    <property type="protein sequence ID" value="KAB8029778.1"/>
    <property type="molecule type" value="Genomic_DNA"/>
</dbReference>
<organism evidence="1 2">
    <name type="scientific">Fluviispira multicolorata</name>
    <dbReference type="NCBI Taxonomy" id="2654512"/>
    <lineage>
        <taxon>Bacteria</taxon>
        <taxon>Pseudomonadati</taxon>
        <taxon>Bdellovibrionota</taxon>
        <taxon>Oligoflexia</taxon>
        <taxon>Silvanigrellales</taxon>
        <taxon>Silvanigrellaceae</taxon>
        <taxon>Fluviispira</taxon>
    </lineage>
</organism>
<dbReference type="Proteomes" id="UP000442694">
    <property type="component" value="Unassembled WGS sequence"/>
</dbReference>
<evidence type="ECO:0000313" key="1">
    <source>
        <dbReference type="EMBL" id="KAB8029778.1"/>
    </source>
</evidence>
<reference evidence="1 2" key="1">
    <citation type="submission" date="2019-10" db="EMBL/GenBank/DDBJ databases">
        <title>New genus of Silvanigrellaceae.</title>
        <authorList>
            <person name="Pitt A."/>
            <person name="Hahn M.W."/>
        </authorList>
    </citation>
    <scope>NUCLEOTIDE SEQUENCE [LARGE SCALE GENOMIC DNA]</scope>
    <source>
        <strain evidence="1 2">33A1-SZDP</strain>
    </source>
</reference>
<keyword evidence="2" id="KW-1185">Reference proteome</keyword>
<accession>A0A833N692</accession>
<sequence length="270" mass="30883">MPKLFCEFLLDKKLIEPEQLLEAFIEHLSHIPSTAEIIYSLNMLSKNDLLEILIHQQKEGMDFRSSAKSLGFWTYNFSQEVSKKIQSTHKPFGEILIQKGYFNLDSLSTAFAHYTDIINTLKGSSIKEIKIPEAHNPTLSNEYTACFNNNILPNIQKIIIALKDENISAENIKIETRKALAEFVAVRAAANFLGAEYSQKVANEVVKYFQKIIDNNGPIELQKIIEIIDLAAQVLIHYCNCLKNFNNEINLDENQKILINKFNETFRIKG</sequence>
<dbReference type="AlphaFoldDB" id="A0A833N692"/>
<gene>
    <name evidence="1" type="ORF">GCL57_09555</name>
</gene>
<proteinExistence type="predicted"/>
<name>A0A833N692_9BACT</name>
<evidence type="ECO:0000313" key="2">
    <source>
        <dbReference type="Proteomes" id="UP000442694"/>
    </source>
</evidence>
<protein>
    <submittedName>
        <fullName evidence="1">Uncharacterized protein</fullName>
    </submittedName>
</protein>